<proteinExistence type="predicted"/>
<reference evidence="3" key="1">
    <citation type="submission" date="2016-06" db="UniProtKB">
        <authorList>
            <consortium name="WormBaseParasite"/>
        </authorList>
    </citation>
    <scope>IDENTIFICATION</scope>
</reference>
<organism evidence="3">
    <name type="scientific">Gongylonema pulchrum</name>
    <dbReference type="NCBI Taxonomy" id="637853"/>
    <lineage>
        <taxon>Eukaryota</taxon>
        <taxon>Metazoa</taxon>
        <taxon>Ecdysozoa</taxon>
        <taxon>Nematoda</taxon>
        <taxon>Chromadorea</taxon>
        <taxon>Rhabditida</taxon>
        <taxon>Spirurina</taxon>
        <taxon>Spiruromorpha</taxon>
        <taxon>Spiruroidea</taxon>
        <taxon>Gongylonematidae</taxon>
        <taxon>Gongylonema</taxon>
    </lineage>
</organism>
<reference evidence="1 2" key="2">
    <citation type="submission" date="2018-11" db="EMBL/GenBank/DDBJ databases">
        <authorList>
            <consortium name="Pathogen Informatics"/>
        </authorList>
    </citation>
    <scope>NUCLEOTIDE SEQUENCE [LARGE SCALE GENOMIC DNA]</scope>
</reference>
<dbReference type="EMBL" id="UYRT01096093">
    <property type="protein sequence ID" value="VDN40613.1"/>
    <property type="molecule type" value="Genomic_DNA"/>
</dbReference>
<accession>A0A183EPE2</accession>
<dbReference type="Proteomes" id="UP000271098">
    <property type="component" value="Unassembled WGS sequence"/>
</dbReference>
<name>A0A183EPE2_9BILA</name>
<keyword evidence="2" id="KW-1185">Reference proteome</keyword>
<gene>
    <name evidence="1" type="ORF">GPUH_LOCUS22833</name>
</gene>
<evidence type="ECO:0000313" key="1">
    <source>
        <dbReference type="EMBL" id="VDN40613.1"/>
    </source>
</evidence>
<sequence>MHCYNYTLIGTVEDDIDVDVECVQLLRENAFVWTMNWAQRVASDIYKCASHAPFAALTSFSRLALSRFIVFMLEAASRTVFLPMDKAAFLLYVGGRHVHHTACCALWDHKSTKAIMAFSNVTSFLITKYGTRCNEPMLALCKLNDL</sequence>
<evidence type="ECO:0000313" key="2">
    <source>
        <dbReference type="Proteomes" id="UP000271098"/>
    </source>
</evidence>
<dbReference type="AlphaFoldDB" id="A0A183EPE2"/>
<evidence type="ECO:0000313" key="3">
    <source>
        <dbReference type="WBParaSite" id="GPUH_0002286001-mRNA-1"/>
    </source>
</evidence>
<protein>
    <submittedName>
        <fullName evidence="3">Dynein light chain</fullName>
    </submittedName>
</protein>
<dbReference type="WBParaSite" id="GPUH_0002286001-mRNA-1">
    <property type="protein sequence ID" value="GPUH_0002286001-mRNA-1"/>
    <property type="gene ID" value="GPUH_0002286001"/>
</dbReference>